<feature type="signal peptide" evidence="1">
    <location>
        <begin position="1"/>
        <end position="22"/>
    </location>
</feature>
<feature type="chain" id="PRO_5035182194" description="Secreted protein" evidence="1">
    <location>
        <begin position="23"/>
        <end position="208"/>
    </location>
</feature>
<dbReference type="Proteomes" id="UP000494040">
    <property type="component" value="Unassembled WGS sequence"/>
</dbReference>
<evidence type="ECO:0000256" key="1">
    <source>
        <dbReference type="SAM" id="SignalP"/>
    </source>
</evidence>
<dbReference type="OrthoDB" id="10551107at2759"/>
<proteinExistence type="predicted"/>
<protein>
    <recommendedName>
        <fullName evidence="4">Secreted protein</fullName>
    </recommendedName>
</protein>
<keyword evidence="3" id="KW-1185">Reference proteome</keyword>
<name>A0A8I6S146_CIMLE</name>
<keyword evidence="1" id="KW-0732">Signal</keyword>
<gene>
    <name evidence="2" type="primary">106669118</name>
</gene>
<dbReference type="OMA" id="GNGMEYK"/>
<dbReference type="AlphaFoldDB" id="A0A8I6S146"/>
<evidence type="ECO:0000313" key="3">
    <source>
        <dbReference type="Proteomes" id="UP000494040"/>
    </source>
</evidence>
<organism evidence="2 3">
    <name type="scientific">Cimex lectularius</name>
    <name type="common">Bed bug</name>
    <name type="synonym">Acanthia lectularia</name>
    <dbReference type="NCBI Taxonomy" id="79782"/>
    <lineage>
        <taxon>Eukaryota</taxon>
        <taxon>Metazoa</taxon>
        <taxon>Ecdysozoa</taxon>
        <taxon>Arthropoda</taxon>
        <taxon>Hexapoda</taxon>
        <taxon>Insecta</taxon>
        <taxon>Pterygota</taxon>
        <taxon>Neoptera</taxon>
        <taxon>Paraneoptera</taxon>
        <taxon>Hemiptera</taxon>
        <taxon>Heteroptera</taxon>
        <taxon>Panheteroptera</taxon>
        <taxon>Cimicomorpha</taxon>
        <taxon>Cimicidae</taxon>
        <taxon>Cimex</taxon>
    </lineage>
</organism>
<evidence type="ECO:0000313" key="2">
    <source>
        <dbReference type="EnsemblMetazoa" id="XP_014253884.1"/>
    </source>
</evidence>
<reference evidence="2" key="1">
    <citation type="submission" date="2022-01" db="UniProtKB">
        <authorList>
            <consortium name="EnsemblMetazoa"/>
        </authorList>
    </citation>
    <scope>IDENTIFICATION</scope>
</reference>
<evidence type="ECO:0008006" key="4">
    <source>
        <dbReference type="Google" id="ProtNLM"/>
    </source>
</evidence>
<sequence length="208" mass="23352">MKVVQLTVALVICLSATQQTTAVQAVDHFKRWFVTKIQTMSGAVSKESDAEKHLAQARSQLEALKKIAPTKCITEAVHKLSQVRQTTFDDFFHCPNATDVAKNLQQLVCKTLDYGVEVFQTFSTVLLGVNKCLPLSKEDDFKCMSEYFWTVYDLLCKLVGNGMEYKDKVMELGREVREEVDACMHPGNNTIGNQVQQVMRGFTSCVLA</sequence>
<accession>A0A8I6S146</accession>
<dbReference type="EnsemblMetazoa" id="XM_014398398.2">
    <property type="protein sequence ID" value="XP_014253884.1"/>
    <property type="gene ID" value="LOC106669118"/>
</dbReference>